<dbReference type="InterPro" id="IPR033480">
    <property type="entry name" value="sCache_2"/>
</dbReference>
<evidence type="ECO:0000256" key="5">
    <source>
        <dbReference type="ARBA" id="ARBA00022989"/>
    </source>
</evidence>
<dbReference type="InterPro" id="IPR051310">
    <property type="entry name" value="MCP_chemotaxis"/>
</dbReference>
<dbReference type="CDD" id="cd11386">
    <property type="entry name" value="MCP_signal"/>
    <property type="match status" value="1"/>
</dbReference>
<keyword evidence="11" id="KW-1185">Reference proteome</keyword>
<evidence type="ECO:0000256" key="7">
    <source>
        <dbReference type="ARBA" id="ARBA00029447"/>
    </source>
</evidence>
<gene>
    <name evidence="10" type="ORF">BPA30113_06050</name>
</gene>
<keyword evidence="3" id="KW-0488">Methylation</keyword>
<evidence type="ECO:0000256" key="6">
    <source>
        <dbReference type="ARBA" id="ARBA00023136"/>
    </source>
</evidence>
<dbReference type="SMART" id="SM01049">
    <property type="entry name" value="Cache_2"/>
    <property type="match status" value="1"/>
</dbReference>
<dbReference type="EMBL" id="CABVQD010000030">
    <property type="protein sequence ID" value="VWC26908.1"/>
    <property type="molecule type" value="Genomic_DNA"/>
</dbReference>
<protein>
    <submittedName>
        <fullName evidence="10">Membrane protein</fullName>
    </submittedName>
</protein>
<feature type="domain" description="Methyl-accepting transducer" evidence="9">
    <location>
        <begin position="272"/>
        <end position="501"/>
    </location>
</feature>
<evidence type="ECO:0000313" key="10">
    <source>
        <dbReference type="EMBL" id="VWC26908.1"/>
    </source>
</evidence>
<proteinExistence type="inferred from homology"/>
<name>A0A6J5ENP7_9BURK</name>
<dbReference type="PANTHER" id="PTHR43531">
    <property type="entry name" value="PROTEIN ICFG"/>
    <property type="match status" value="1"/>
</dbReference>
<dbReference type="Proteomes" id="UP000494330">
    <property type="component" value="Unassembled WGS sequence"/>
</dbReference>
<dbReference type="FunFam" id="1.10.287.950:FF:000001">
    <property type="entry name" value="Methyl-accepting chemotaxis sensory transducer"/>
    <property type="match status" value="1"/>
</dbReference>
<dbReference type="GO" id="GO:0005886">
    <property type="term" value="C:plasma membrane"/>
    <property type="evidence" value="ECO:0007669"/>
    <property type="project" value="UniProtKB-SubCell"/>
</dbReference>
<dbReference type="Gene3D" id="1.10.287.950">
    <property type="entry name" value="Methyl-accepting chemotaxis protein"/>
    <property type="match status" value="1"/>
</dbReference>
<dbReference type="SMART" id="SM00283">
    <property type="entry name" value="MA"/>
    <property type="match status" value="1"/>
</dbReference>
<evidence type="ECO:0000313" key="11">
    <source>
        <dbReference type="Proteomes" id="UP000494330"/>
    </source>
</evidence>
<organism evidence="10 11">
    <name type="scientific">Burkholderia paludis</name>
    <dbReference type="NCBI Taxonomy" id="1506587"/>
    <lineage>
        <taxon>Bacteria</taxon>
        <taxon>Pseudomonadati</taxon>
        <taxon>Pseudomonadota</taxon>
        <taxon>Betaproteobacteria</taxon>
        <taxon>Burkholderiales</taxon>
        <taxon>Burkholderiaceae</taxon>
        <taxon>Burkholderia</taxon>
        <taxon>Burkholderia cepacia complex</taxon>
    </lineage>
</organism>
<dbReference type="GO" id="GO:0004888">
    <property type="term" value="F:transmembrane signaling receptor activity"/>
    <property type="evidence" value="ECO:0007669"/>
    <property type="project" value="InterPro"/>
</dbReference>
<keyword evidence="2" id="KW-1003">Cell membrane</keyword>
<dbReference type="PROSITE" id="PS50111">
    <property type="entry name" value="CHEMOTAXIS_TRANSDUC_2"/>
    <property type="match status" value="1"/>
</dbReference>
<evidence type="ECO:0000256" key="8">
    <source>
        <dbReference type="PROSITE-ProRule" id="PRU00284"/>
    </source>
</evidence>
<accession>A0A6J5ENP7</accession>
<evidence type="ECO:0000256" key="2">
    <source>
        <dbReference type="ARBA" id="ARBA00022475"/>
    </source>
</evidence>
<dbReference type="Pfam" id="PF17200">
    <property type="entry name" value="sCache_2"/>
    <property type="match status" value="1"/>
</dbReference>
<evidence type="ECO:0000256" key="1">
    <source>
        <dbReference type="ARBA" id="ARBA00004651"/>
    </source>
</evidence>
<dbReference type="Gene3D" id="3.30.450.20">
    <property type="entry name" value="PAS domain"/>
    <property type="match status" value="1"/>
</dbReference>
<keyword evidence="8" id="KW-0807">Transducer</keyword>
<dbReference type="SUPFAM" id="SSF58104">
    <property type="entry name" value="Methyl-accepting chemotaxis protein (MCP) signaling domain"/>
    <property type="match status" value="1"/>
</dbReference>
<dbReference type="PRINTS" id="PR00260">
    <property type="entry name" value="CHEMTRNSDUCR"/>
</dbReference>
<sequence>MKLSFKQRLGLPLVLSLLCLILLSVADAYRSREMRLDERKADLVHATQIALATVGLYAKRASSGELSIEQAQRQAMDVIRGMRYGEAGSGYFTIVNSKGVVLMYPFDTSIQNRPLSELNPKAAAIVRQQIDLVAGAGSGFQRFDYPKETSGVTTDAARIAYIDTYRPWDWIVNTSLFVDDIDTAFHAGLLQSLGICALIALAMSSIVVALNRGIARTLGGEPGYAVEIAGRIAANDFTAAIATAPGDRGSLLYSMKRMQANLSAAINGIKASADSIASAAAQISAGDLDLSRRTELQAASLQETAASMAELSSRVGQNTDNVRQASQVAVQAVQAAGRCNGVVSRVVDAMGSIDASSGRIAEIVGIIESIAFQTNILALNAAVEAARAGEQGRGFAVVASEVRSLAQRSSLASKEIRGLIHESVEHVRGGVALVNAAGASMAEIMHAISRVTDLMEEIAAASVEQGHGIDQVNQAVSEMDQATQHNAAYVEEVAAAAQSLDDQGKQLVAMISRFVVREGDGSPMRKASGARRYDAAAIAPGPVSAGESYAMQT</sequence>
<evidence type="ECO:0000256" key="3">
    <source>
        <dbReference type="ARBA" id="ARBA00022481"/>
    </source>
</evidence>
<evidence type="ECO:0000256" key="4">
    <source>
        <dbReference type="ARBA" id="ARBA00022692"/>
    </source>
</evidence>
<dbReference type="InterPro" id="IPR004089">
    <property type="entry name" value="MCPsignal_dom"/>
</dbReference>
<comment type="subcellular location">
    <subcellularLocation>
        <location evidence="1">Cell membrane</location>
        <topology evidence="1">Multi-pass membrane protein</topology>
    </subcellularLocation>
</comment>
<keyword evidence="5" id="KW-1133">Transmembrane helix</keyword>
<dbReference type="GO" id="GO:0007165">
    <property type="term" value="P:signal transduction"/>
    <property type="evidence" value="ECO:0007669"/>
    <property type="project" value="UniProtKB-KW"/>
</dbReference>
<dbReference type="GO" id="GO:0006935">
    <property type="term" value="P:chemotaxis"/>
    <property type="evidence" value="ECO:0007669"/>
    <property type="project" value="InterPro"/>
</dbReference>
<dbReference type="Pfam" id="PF00015">
    <property type="entry name" value="MCPsignal"/>
    <property type="match status" value="1"/>
</dbReference>
<reference evidence="10 11" key="1">
    <citation type="submission" date="2019-09" db="EMBL/GenBank/DDBJ databases">
        <authorList>
            <person name="Depoorter E."/>
        </authorList>
    </citation>
    <scope>NUCLEOTIDE SEQUENCE [LARGE SCALE GENOMIC DNA]</scope>
    <source>
        <strain evidence="10">LMG 30113</strain>
    </source>
</reference>
<evidence type="ECO:0000259" key="9">
    <source>
        <dbReference type="PROSITE" id="PS50111"/>
    </source>
</evidence>
<dbReference type="PANTHER" id="PTHR43531:SF14">
    <property type="entry name" value="METHYL-ACCEPTING CHEMOTAXIS PROTEIN I-RELATED"/>
    <property type="match status" value="1"/>
</dbReference>
<comment type="similarity">
    <text evidence="7">Belongs to the methyl-accepting chemotaxis (MCP) protein family.</text>
</comment>
<dbReference type="InterPro" id="IPR004090">
    <property type="entry name" value="Chemotax_Me-accpt_rcpt"/>
</dbReference>
<dbReference type="RefSeq" id="WP_052001462.1">
    <property type="nucleotide sequence ID" value="NZ_CABVQD010000030.1"/>
</dbReference>
<dbReference type="AlphaFoldDB" id="A0A6J5ENP7"/>
<keyword evidence="6" id="KW-0472">Membrane</keyword>
<keyword evidence="4" id="KW-0812">Transmembrane</keyword>